<keyword evidence="1" id="KW-0378">Hydrolase</keyword>
<gene>
    <name evidence="2" type="ORF">C3942_18865</name>
</gene>
<dbReference type="InterPro" id="IPR007466">
    <property type="entry name" value="Peptidyl-Arg-deiminase_porph"/>
</dbReference>
<evidence type="ECO:0000313" key="2">
    <source>
        <dbReference type="EMBL" id="PPE72377.1"/>
    </source>
</evidence>
<dbReference type="Pfam" id="PF04371">
    <property type="entry name" value="PAD_porph"/>
    <property type="match status" value="1"/>
</dbReference>
<proteinExistence type="predicted"/>
<dbReference type="SUPFAM" id="SSF55909">
    <property type="entry name" value="Pentein"/>
    <property type="match status" value="1"/>
</dbReference>
<dbReference type="GO" id="GO:0004668">
    <property type="term" value="F:protein-arginine deiminase activity"/>
    <property type="evidence" value="ECO:0007669"/>
    <property type="project" value="InterPro"/>
</dbReference>
<dbReference type="GO" id="GO:0009446">
    <property type="term" value="P:putrescine biosynthetic process"/>
    <property type="evidence" value="ECO:0007669"/>
    <property type="project" value="InterPro"/>
</dbReference>
<dbReference type="RefSeq" id="WP_104231926.1">
    <property type="nucleotide sequence ID" value="NZ_PSNW01000013.1"/>
</dbReference>
<dbReference type="OrthoDB" id="9808013at2"/>
<reference evidence="2 3" key="1">
    <citation type="submission" date="2018-02" db="EMBL/GenBank/DDBJ databases">
        <title>Genome sequencing of Solimonas sp. HR-BB.</title>
        <authorList>
            <person name="Lee Y."/>
            <person name="Jeon C.O."/>
        </authorList>
    </citation>
    <scope>NUCLEOTIDE SEQUENCE [LARGE SCALE GENOMIC DNA]</scope>
    <source>
        <strain evidence="2 3">HR-BB</strain>
    </source>
</reference>
<organism evidence="2 3">
    <name type="scientific">Solimonas fluminis</name>
    <dbReference type="NCBI Taxonomy" id="2086571"/>
    <lineage>
        <taxon>Bacteria</taxon>
        <taxon>Pseudomonadati</taxon>
        <taxon>Pseudomonadota</taxon>
        <taxon>Gammaproteobacteria</taxon>
        <taxon>Nevskiales</taxon>
        <taxon>Nevskiaceae</taxon>
        <taxon>Solimonas</taxon>
    </lineage>
</organism>
<comment type="caution">
    <text evidence="2">The sequence shown here is derived from an EMBL/GenBank/DDBJ whole genome shotgun (WGS) entry which is preliminary data.</text>
</comment>
<protein>
    <submittedName>
        <fullName evidence="2">Agmatine deiminase</fullName>
    </submittedName>
</protein>
<dbReference type="PANTHER" id="PTHR31377">
    <property type="entry name" value="AGMATINE DEIMINASE-RELATED"/>
    <property type="match status" value="1"/>
</dbReference>
<dbReference type="Proteomes" id="UP000238220">
    <property type="component" value="Unassembled WGS sequence"/>
</dbReference>
<dbReference type="EMBL" id="PSNW01000013">
    <property type="protein sequence ID" value="PPE72377.1"/>
    <property type="molecule type" value="Genomic_DNA"/>
</dbReference>
<dbReference type="PANTHER" id="PTHR31377:SF0">
    <property type="entry name" value="AGMATINE DEIMINASE-RELATED"/>
    <property type="match status" value="1"/>
</dbReference>
<keyword evidence="3" id="KW-1185">Reference proteome</keyword>
<accession>A0A2S5TC15</accession>
<sequence length="340" mass="37168">MSVILPAEWAPQSAVQLTWPRPDGDFAERFEAVEDNFLRLAAAITRFQDLIVACGEDVEGLRARLLAAGCPGARLRLYAVPADDVWARDHGPITVFRNGKPIHLDFVFNGWGGKFDATLDNEVTQQLARKGAWNTLVESIGFVLEGGGIESDGQGTLLTTERCLLAPTRNPAFDKAHIEAKLKAWFGLGRVLWLKHGDLLGDDTDGHIDTIARFCDASTIAYQACDDASDAHYEDLKAMEAELQALRQANGEPYRLVPLPLPTAIFDETGKRLPAGYPNFLIMNGAVLVPTYGVETDAEALRRLVPCFPGREVIGVDCRTLIHQYGSLHCVTMQIPSAAA</sequence>
<evidence type="ECO:0000313" key="3">
    <source>
        <dbReference type="Proteomes" id="UP000238220"/>
    </source>
</evidence>
<evidence type="ECO:0000256" key="1">
    <source>
        <dbReference type="ARBA" id="ARBA00022801"/>
    </source>
</evidence>
<name>A0A2S5TC15_9GAMM</name>
<dbReference type="AlphaFoldDB" id="A0A2S5TC15"/>
<dbReference type="Gene3D" id="3.75.10.10">
    <property type="entry name" value="L-arginine/glycine Amidinotransferase, Chain A"/>
    <property type="match status" value="1"/>
</dbReference>
<dbReference type="GO" id="GO:0047632">
    <property type="term" value="F:agmatine deiminase activity"/>
    <property type="evidence" value="ECO:0007669"/>
    <property type="project" value="TreeGrafter"/>
</dbReference>